<evidence type="ECO:0000256" key="2">
    <source>
        <dbReference type="ARBA" id="ARBA00022630"/>
    </source>
</evidence>
<dbReference type="Gene3D" id="3.50.50.60">
    <property type="entry name" value="FAD/NAD(P)-binding domain"/>
    <property type="match status" value="2"/>
</dbReference>
<evidence type="ECO:0000256" key="1">
    <source>
        <dbReference type="ARBA" id="ARBA00009333"/>
    </source>
</evidence>
<dbReference type="OrthoDB" id="9806179at2"/>
<name>Q1MRF4_LAWIP</name>
<keyword evidence="9" id="KW-1185">Reference proteome</keyword>
<evidence type="ECO:0000313" key="9">
    <source>
        <dbReference type="Proteomes" id="UP000002430"/>
    </source>
</evidence>
<dbReference type="PRINTS" id="PR00368">
    <property type="entry name" value="FADPNR"/>
</dbReference>
<dbReference type="SUPFAM" id="SSF51905">
    <property type="entry name" value="FAD/NAD(P)-binding domain"/>
    <property type="match status" value="1"/>
</dbReference>
<evidence type="ECO:0000256" key="6">
    <source>
        <dbReference type="ARBA" id="ARBA00023284"/>
    </source>
</evidence>
<feature type="domain" description="FAD/NAD(P)-binding" evidence="7">
    <location>
        <begin position="4"/>
        <end position="292"/>
    </location>
</feature>
<reference evidence="8 9" key="1">
    <citation type="submission" date="2005-11" db="EMBL/GenBank/DDBJ databases">
        <title>The complete genome sequence of Lawsonia intracellularis: the causative agent of proliferative enteropathy.</title>
        <authorList>
            <person name="Kaur K."/>
            <person name="Zhang Q."/>
            <person name="Beckler D."/>
            <person name="Munir S."/>
            <person name="Li L."/>
            <person name="Kinsley K."/>
            <person name="Herron L."/>
            <person name="Peterson A."/>
            <person name="May B."/>
            <person name="Singh S."/>
            <person name="Gebhart C."/>
            <person name="Kapur V."/>
        </authorList>
    </citation>
    <scope>NUCLEOTIDE SEQUENCE [LARGE SCALE GENOMIC DNA]</scope>
    <source>
        <strain evidence="8 9">PHE/MN1-00</strain>
    </source>
</reference>
<dbReference type="Proteomes" id="UP000002430">
    <property type="component" value="Chromosome"/>
</dbReference>
<dbReference type="InterPro" id="IPR008255">
    <property type="entry name" value="Pyr_nucl-diS_OxRdtase_2_AS"/>
</dbReference>
<dbReference type="KEGG" id="lip:LI0366"/>
<evidence type="ECO:0000259" key="7">
    <source>
        <dbReference type="Pfam" id="PF07992"/>
    </source>
</evidence>
<accession>Q1MRF4</accession>
<keyword evidence="6" id="KW-0676">Redox-active center</keyword>
<dbReference type="GO" id="GO:0016668">
    <property type="term" value="F:oxidoreductase activity, acting on a sulfur group of donors, NAD(P) as acceptor"/>
    <property type="evidence" value="ECO:0007669"/>
    <property type="project" value="UniProtKB-ARBA"/>
</dbReference>
<dbReference type="Pfam" id="PF07992">
    <property type="entry name" value="Pyr_redox_2"/>
    <property type="match status" value="1"/>
</dbReference>
<dbReference type="PANTHER" id="PTHR48105">
    <property type="entry name" value="THIOREDOXIN REDUCTASE 1-RELATED-RELATED"/>
    <property type="match status" value="1"/>
</dbReference>
<gene>
    <name evidence="8" type="primary">trxB</name>
    <name evidence="8" type="ordered locus">LI0366</name>
</gene>
<keyword evidence="5" id="KW-1015">Disulfide bond</keyword>
<keyword evidence="4" id="KW-0560">Oxidoreductase</keyword>
<dbReference type="InterPro" id="IPR050097">
    <property type="entry name" value="Ferredoxin-NADP_redctase_2"/>
</dbReference>
<organism evidence="8 9">
    <name type="scientific">Lawsonia intracellularis (strain PHE/MN1-00)</name>
    <dbReference type="NCBI Taxonomy" id="363253"/>
    <lineage>
        <taxon>Bacteria</taxon>
        <taxon>Pseudomonadati</taxon>
        <taxon>Thermodesulfobacteriota</taxon>
        <taxon>Desulfovibrionia</taxon>
        <taxon>Desulfovibrionales</taxon>
        <taxon>Desulfovibrionaceae</taxon>
        <taxon>Lawsonia</taxon>
    </lineage>
</organism>
<keyword evidence="3" id="KW-0274">FAD</keyword>
<sequence length="308" mass="33543">MKQYDSIVVGGGPAGLTAALYLCRSGLSVALIEMLAPGGQLLKTEEVTNYPGFPLGIKGWELADFFSAHLDGYTLTRYNDNVTSFIHTPGENKLTVGEKDIIGKSIIICTGASPKMLGLQRESELRGRGVSYCALCDGNFFRDQVVAVVGGGNTALEEALYLSRIVKKLYLIHRRDKFRANKHYQDKIMATTNKIKLILDSRITMLHGESELEALEVENVKTQVISKIEVSGLFIFIGYEPKSDFLPSELALDASGFVLTDSEMRTNLPGVFAAGDIRSKQCRQVVTAVGDGATAATAAFSYIEQLDV</sequence>
<dbReference type="InterPro" id="IPR036188">
    <property type="entry name" value="FAD/NAD-bd_sf"/>
</dbReference>
<evidence type="ECO:0000313" key="8">
    <source>
        <dbReference type="EMBL" id="CAJ54422.1"/>
    </source>
</evidence>
<dbReference type="RefSeq" id="WP_011526451.1">
    <property type="nucleotide sequence ID" value="NC_008011.1"/>
</dbReference>
<evidence type="ECO:0000256" key="5">
    <source>
        <dbReference type="ARBA" id="ARBA00023157"/>
    </source>
</evidence>
<dbReference type="PROSITE" id="PS00573">
    <property type="entry name" value="PYRIDINE_REDOX_2"/>
    <property type="match status" value="1"/>
</dbReference>
<dbReference type="AlphaFoldDB" id="Q1MRF4"/>
<protein>
    <submittedName>
        <fullName evidence="8">Thioredoxin reductase</fullName>
    </submittedName>
</protein>
<dbReference type="STRING" id="363253.LI0366"/>
<dbReference type="EMBL" id="AM180252">
    <property type="protein sequence ID" value="CAJ54422.1"/>
    <property type="molecule type" value="Genomic_DNA"/>
</dbReference>
<keyword evidence="2" id="KW-0285">Flavoprotein</keyword>
<dbReference type="HOGENOM" id="CLU_031864_5_1_7"/>
<proteinExistence type="inferred from homology"/>
<dbReference type="eggNOG" id="COG0492">
    <property type="taxonomic scope" value="Bacteria"/>
</dbReference>
<comment type="similarity">
    <text evidence="1">Belongs to the class-II pyridine nucleotide-disulfide oxidoreductase family.</text>
</comment>
<evidence type="ECO:0000256" key="4">
    <source>
        <dbReference type="ARBA" id="ARBA00023002"/>
    </source>
</evidence>
<dbReference type="PRINTS" id="PR00469">
    <property type="entry name" value="PNDRDTASEII"/>
</dbReference>
<evidence type="ECO:0000256" key="3">
    <source>
        <dbReference type="ARBA" id="ARBA00022827"/>
    </source>
</evidence>
<dbReference type="InterPro" id="IPR023753">
    <property type="entry name" value="FAD/NAD-binding_dom"/>
</dbReference>